<dbReference type="NCBIfam" id="NF006799">
    <property type="entry name" value="PRK09302.1"/>
    <property type="match status" value="1"/>
</dbReference>
<dbReference type="RefSeq" id="WP_016356866.1">
    <property type="nucleotide sequence ID" value="NC_018140.1"/>
</dbReference>
<feature type="coiled-coil region" evidence="7">
    <location>
        <begin position="483"/>
        <end position="553"/>
    </location>
</feature>
<evidence type="ECO:0000256" key="7">
    <source>
        <dbReference type="SAM" id="Coils"/>
    </source>
</evidence>
<dbReference type="AlphaFoldDB" id="A0A3A6VHA0"/>
<dbReference type="Pfam" id="PF06745">
    <property type="entry name" value="ATPase"/>
    <property type="match status" value="2"/>
</dbReference>
<dbReference type="InterPro" id="IPR051347">
    <property type="entry name" value="Circadian_clock_KaiC-rel"/>
</dbReference>
<keyword evidence="2" id="KW-0597">Phosphoprotein</keyword>
<dbReference type="PROSITE" id="PS51146">
    <property type="entry name" value="KAIC"/>
    <property type="match status" value="2"/>
</dbReference>
<dbReference type="GO" id="GO:0005524">
    <property type="term" value="F:ATP binding"/>
    <property type="evidence" value="ECO:0007669"/>
    <property type="project" value="InterPro"/>
</dbReference>
<evidence type="ECO:0000313" key="9">
    <source>
        <dbReference type="EMBL" id="RJY29785.1"/>
    </source>
</evidence>
<organism evidence="9 10">
    <name type="scientific">Legionella pneumophila subsp. pneumophila</name>
    <dbReference type="NCBI Taxonomy" id="91891"/>
    <lineage>
        <taxon>Bacteria</taxon>
        <taxon>Pseudomonadati</taxon>
        <taxon>Pseudomonadota</taxon>
        <taxon>Gammaproteobacteria</taxon>
        <taxon>Legionellales</taxon>
        <taxon>Legionellaceae</taxon>
        <taxon>Legionella</taxon>
    </lineage>
</organism>
<evidence type="ECO:0000256" key="6">
    <source>
        <dbReference type="ARBA" id="ARBA00022801"/>
    </source>
</evidence>
<dbReference type="SMR" id="A0A3A6VHA0"/>
<accession>A0A3A6VHA0</accession>
<dbReference type="SMART" id="SM00382">
    <property type="entry name" value="AAA"/>
    <property type="match status" value="2"/>
</dbReference>
<keyword evidence="7" id="KW-0175">Coiled coil</keyword>
<keyword evidence="4" id="KW-0677">Repeat</keyword>
<dbReference type="PANTHER" id="PTHR42926:SF1">
    <property type="entry name" value="CIRCADIAN CLOCK OSCILLATOR PROTEIN KAIC 1"/>
    <property type="match status" value="1"/>
</dbReference>
<evidence type="ECO:0000256" key="2">
    <source>
        <dbReference type="ARBA" id="ARBA00022553"/>
    </source>
</evidence>
<keyword evidence="5" id="KW-0418">Kinase</keyword>
<name>A0A3A6VHA0_LEGPN</name>
<feature type="domain" description="KaiC" evidence="8">
    <location>
        <begin position="249"/>
        <end position="480"/>
    </location>
</feature>
<dbReference type="InterPro" id="IPR010624">
    <property type="entry name" value="KaiC_dom"/>
</dbReference>
<keyword evidence="6" id="KW-0378">Hydrolase</keyword>
<dbReference type="PRINTS" id="PR01874">
    <property type="entry name" value="DNAREPAIRADA"/>
</dbReference>
<feature type="domain" description="KaiC" evidence="8">
    <location>
        <begin position="12"/>
        <end position="248"/>
    </location>
</feature>
<dbReference type="InterPro" id="IPR030665">
    <property type="entry name" value="KaiC"/>
</dbReference>
<evidence type="ECO:0000256" key="4">
    <source>
        <dbReference type="ARBA" id="ARBA00022737"/>
    </source>
</evidence>
<proteinExistence type="predicted"/>
<dbReference type="PANTHER" id="PTHR42926">
    <property type="match status" value="1"/>
</dbReference>
<dbReference type="InterPro" id="IPR027417">
    <property type="entry name" value="P-loop_NTPase"/>
</dbReference>
<dbReference type="InterPro" id="IPR003593">
    <property type="entry name" value="AAA+_ATPase"/>
</dbReference>
<evidence type="ECO:0000256" key="5">
    <source>
        <dbReference type="ARBA" id="ARBA00022777"/>
    </source>
</evidence>
<dbReference type="PIRSF" id="PIRSF039117">
    <property type="entry name" value="KaiC"/>
    <property type="match status" value="1"/>
</dbReference>
<keyword evidence="3" id="KW-0808">Transferase</keyword>
<dbReference type="Proteomes" id="UP000277145">
    <property type="component" value="Unassembled WGS sequence"/>
</dbReference>
<dbReference type="GO" id="GO:0004674">
    <property type="term" value="F:protein serine/threonine kinase activity"/>
    <property type="evidence" value="ECO:0007669"/>
    <property type="project" value="UniProtKB-EC"/>
</dbReference>
<protein>
    <recommendedName>
        <fullName evidence="1">non-specific serine/threonine protein kinase</fullName>
        <ecNumber evidence="1">2.7.11.1</ecNumber>
    </recommendedName>
</protein>
<evidence type="ECO:0000313" key="10">
    <source>
        <dbReference type="Proteomes" id="UP000277145"/>
    </source>
</evidence>
<dbReference type="SUPFAM" id="SSF52540">
    <property type="entry name" value="P-loop containing nucleoside triphosphate hydrolases"/>
    <property type="match status" value="2"/>
</dbReference>
<gene>
    <name evidence="9" type="primary">kaiC</name>
    <name evidence="9" type="ORF">D1H98_12210</name>
</gene>
<sequence length="558" mass="63500">MHLLRGRNVNTNKAKTGIKGLDDILNGGYLKNKPTLLKGSPGTGKTIFTLFFTHEQLKSNNSVIYVTCDESPEQILAHMDGFNLESSKFLQEGKLLILDFTPILTDEVAGKFNINALLLRIEQAQQKSKADTLIIDSLQSLLLGIKNYDPNYELLRLFQWARQNNLTVLTTMAETQTILQTEIYDEYVVDCAIELKQKVKNDLMTRYLRIIKNRSSSHGTNEYPFSITHNGISLLPITSTKLNTTTSAEYLSTGIKALDRMLGNKGYQTGSQIIISGRSGTAKTLFAASFAQSAVRQGRKVLFISFEESPNDLIRHVKSINIDLMKYITKKKLHINSRRSVEMGLEDHIISIIELTEEKQFDVLILDPISALLDLGNTMEVKRLFIRFISYMKSLNKTLLFTELIPDYSKELTILGLSSLTETWIRLSNVESNGEFNRLIHIAKARGIKTSNQIKEFYVTDKGINIEAPYLGDNQMMFGSQKSAHILREKQELQQRKEEIKRIELEIDKLAETQRAQLKIQEATFLAKRTELIAKKNELIAKEEALIKRMESNKLLRE</sequence>
<dbReference type="GO" id="GO:0016787">
    <property type="term" value="F:hydrolase activity"/>
    <property type="evidence" value="ECO:0007669"/>
    <property type="project" value="UniProtKB-KW"/>
</dbReference>
<evidence type="ECO:0000259" key="8">
    <source>
        <dbReference type="PROSITE" id="PS51146"/>
    </source>
</evidence>
<dbReference type="EC" id="2.7.11.1" evidence="1"/>
<comment type="caution">
    <text evidence="9">The sequence shown here is derived from an EMBL/GenBank/DDBJ whole genome shotgun (WGS) entry which is preliminary data.</text>
</comment>
<dbReference type="InterPro" id="IPR014774">
    <property type="entry name" value="KaiC-like_dom"/>
</dbReference>
<dbReference type="Gene3D" id="3.40.50.300">
    <property type="entry name" value="P-loop containing nucleotide triphosphate hydrolases"/>
    <property type="match status" value="2"/>
</dbReference>
<reference evidence="9 10" key="1">
    <citation type="submission" date="2018-08" db="EMBL/GenBank/DDBJ databases">
        <title>Genome Sequences of Legionella pneumophila subsp. pneumophila Isolates, Recovered from a Drinking Water System in a Large Builging.</title>
        <authorList>
            <person name="Gomez-Alvarez V."/>
            <person name="Boczek L."/>
            <person name="King D."/>
            <person name="Pemberton A."/>
            <person name="Pfaller S."/>
            <person name="Rodgers M."/>
            <person name="Santodomingo J."/>
            <person name="Revetta R."/>
        </authorList>
    </citation>
    <scope>NUCLEOTIDE SEQUENCE [LARGE SCALE GENOMIC DNA]</scope>
    <source>
        <strain evidence="9 10">L01C.1</strain>
    </source>
</reference>
<dbReference type="EMBL" id="QWDR01000002">
    <property type="protein sequence ID" value="RJY29785.1"/>
    <property type="molecule type" value="Genomic_DNA"/>
</dbReference>
<evidence type="ECO:0000256" key="3">
    <source>
        <dbReference type="ARBA" id="ARBA00022679"/>
    </source>
</evidence>
<evidence type="ECO:0000256" key="1">
    <source>
        <dbReference type="ARBA" id="ARBA00012513"/>
    </source>
</evidence>